<sequence length="70" mass="7597">MSGRWCGVLRVWIGPSLASSMGLGFGAGPPLLDVLIRPCRSSRTSFLASPIFSPLACLRRWSEPALDCLY</sequence>
<name>A0AAN6X4R3_9PEZI</name>
<dbReference type="AlphaFoldDB" id="A0AAN6X4R3"/>
<accession>A0AAN6X4R3</accession>
<proteinExistence type="predicted"/>
<reference evidence="1" key="1">
    <citation type="journal article" date="2023" name="Mol. Phylogenet. Evol.">
        <title>Genome-scale phylogeny and comparative genomics of the fungal order Sordariales.</title>
        <authorList>
            <person name="Hensen N."/>
            <person name="Bonometti L."/>
            <person name="Westerberg I."/>
            <person name="Brannstrom I.O."/>
            <person name="Guillou S."/>
            <person name="Cros-Aarteil S."/>
            <person name="Calhoun S."/>
            <person name="Haridas S."/>
            <person name="Kuo A."/>
            <person name="Mondo S."/>
            <person name="Pangilinan J."/>
            <person name="Riley R."/>
            <person name="LaButti K."/>
            <person name="Andreopoulos B."/>
            <person name="Lipzen A."/>
            <person name="Chen C."/>
            <person name="Yan M."/>
            <person name="Daum C."/>
            <person name="Ng V."/>
            <person name="Clum A."/>
            <person name="Steindorff A."/>
            <person name="Ohm R.A."/>
            <person name="Martin F."/>
            <person name="Silar P."/>
            <person name="Natvig D.O."/>
            <person name="Lalanne C."/>
            <person name="Gautier V."/>
            <person name="Ament-Velasquez S.L."/>
            <person name="Kruys A."/>
            <person name="Hutchinson M.I."/>
            <person name="Powell A.J."/>
            <person name="Barry K."/>
            <person name="Miller A.N."/>
            <person name="Grigoriev I.V."/>
            <person name="Debuchy R."/>
            <person name="Gladieux P."/>
            <person name="Hiltunen Thoren M."/>
            <person name="Johannesson H."/>
        </authorList>
    </citation>
    <scope>NUCLEOTIDE SEQUENCE</scope>
    <source>
        <strain evidence="1">CBS 315.58</strain>
    </source>
</reference>
<dbReference type="EMBL" id="MU864143">
    <property type="protein sequence ID" value="KAK4194014.1"/>
    <property type="molecule type" value="Genomic_DNA"/>
</dbReference>
<evidence type="ECO:0000313" key="2">
    <source>
        <dbReference type="Proteomes" id="UP001303160"/>
    </source>
</evidence>
<reference evidence="1" key="2">
    <citation type="submission" date="2023-05" db="EMBL/GenBank/DDBJ databases">
        <authorList>
            <consortium name="Lawrence Berkeley National Laboratory"/>
            <person name="Steindorff A."/>
            <person name="Hensen N."/>
            <person name="Bonometti L."/>
            <person name="Westerberg I."/>
            <person name="Brannstrom I.O."/>
            <person name="Guillou S."/>
            <person name="Cros-Aarteil S."/>
            <person name="Calhoun S."/>
            <person name="Haridas S."/>
            <person name="Kuo A."/>
            <person name="Mondo S."/>
            <person name="Pangilinan J."/>
            <person name="Riley R."/>
            <person name="Labutti K."/>
            <person name="Andreopoulos B."/>
            <person name="Lipzen A."/>
            <person name="Chen C."/>
            <person name="Yanf M."/>
            <person name="Daum C."/>
            <person name="Ng V."/>
            <person name="Clum A."/>
            <person name="Ohm R."/>
            <person name="Martin F."/>
            <person name="Silar P."/>
            <person name="Natvig D."/>
            <person name="Lalanne C."/>
            <person name="Gautier V."/>
            <person name="Ament-Velasquez S.L."/>
            <person name="Kruys A."/>
            <person name="Hutchinson M.I."/>
            <person name="Powell A.J."/>
            <person name="Barry K."/>
            <person name="Miller A.N."/>
            <person name="Grigoriev I.V."/>
            <person name="Debuchy R."/>
            <person name="Gladieux P."/>
            <person name="Thoren M.H."/>
            <person name="Johannesson H."/>
        </authorList>
    </citation>
    <scope>NUCLEOTIDE SEQUENCE</scope>
    <source>
        <strain evidence="1">CBS 315.58</strain>
    </source>
</reference>
<keyword evidence="2" id="KW-1185">Reference proteome</keyword>
<protein>
    <submittedName>
        <fullName evidence="1">Uncharacterized protein</fullName>
    </submittedName>
</protein>
<gene>
    <name evidence="1" type="ORF">QBC40DRAFT_291522</name>
</gene>
<dbReference type="Proteomes" id="UP001303160">
    <property type="component" value="Unassembled WGS sequence"/>
</dbReference>
<evidence type="ECO:0000313" key="1">
    <source>
        <dbReference type="EMBL" id="KAK4194014.1"/>
    </source>
</evidence>
<comment type="caution">
    <text evidence="1">The sequence shown here is derived from an EMBL/GenBank/DDBJ whole genome shotgun (WGS) entry which is preliminary data.</text>
</comment>
<organism evidence="1 2">
    <name type="scientific">Triangularia verruculosa</name>
    <dbReference type="NCBI Taxonomy" id="2587418"/>
    <lineage>
        <taxon>Eukaryota</taxon>
        <taxon>Fungi</taxon>
        <taxon>Dikarya</taxon>
        <taxon>Ascomycota</taxon>
        <taxon>Pezizomycotina</taxon>
        <taxon>Sordariomycetes</taxon>
        <taxon>Sordariomycetidae</taxon>
        <taxon>Sordariales</taxon>
        <taxon>Podosporaceae</taxon>
        <taxon>Triangularia</taxon>
    </lineage>
</organism>